<feature type="region of interest" description="Disordered" evidence="1">
    <location>
        <begin position="133"/>
        <end position="153"/>
    </location>
</feature>
<evidence type="ECO:0000313" key="3">
    <source>
        <dbReference type="Proteomes" id="UP000186817"/>
    </source>
</evidence>
<evidence type="ECO:0000256" key="1">
    <source>
        <dbReference type="SAM" id="MobiDB-lite"/>
    </source>
</evidence>
<sequence>MPATPKSSTRPKPTGIKKEPGKATSADDAALLELQRERQLLLQKQDELNRKIALLGDKLPATPSTSAPASRPTTAESEKEADEEAEKSSEDDADDEDWGLGTVVCPKTGKATKRQIDIVLSLDAVKQRLRRMCKRRKSGKVPGGEEALESYKDTGNRKQLAKILVEAKFNEEKEKSLTVDAGWYTEQEMKEKLNY</sequence>
<feature type="region of interest" description="Disordered" evidence="1">
    <location>
        <begin position="1"/>
        <end position="28"/>
    </location>
</feature>
<comment type="caution">
    <text evidence="2">The sequence shown here is derived from an EMBL/GenBank/DDBJ whole genome shotgun (WGS) entry which is preliminary data.</text>
</comment>
<dbReference type="AlphaFoldDB" id="A0A1Q8ZJQ1"/>
<name>A0A1Q8ZJQ1_SYMMI</name>
<reference evidence="2 3" key="1">
    <citation type="submission" date="2016-02" db="EMBL/GenBank/DDBJ databases">
        <title>Genome analysis of coral dinoflagellate symbionts highlights evolutionary adaptations to a symbiotic lifestyle.</title>
        <authorList>
            <person name="Aranda M."/>
            <person name="Li Y."/>
            <person name="Liew Y.J."/>
            <person name="Baumgarten S."/>
            <person name="Simakov O."/>
            <person name="Wilson M."/>
            <person name="Piel J."/>
            <person name="Ashoor H."/>
            <person name="Bougouffa S."/>
            <person name="Bajic V.B."/>
            <person name="Ryu T."/>
            <person name="Ravasi T."/>
            <person name="Bayer T."/>
            <person name="Micklem G."/>
            <person name="Kim H."/>
            <person name="Bhak J."/>
            <person name="Lajeunesse T.C."/>
            <person name="Voolstra C.R."/>
        </authorList>
    </citation>
    <scope>NUCLEOTIDE SEQUENCE [LARGE SCALE GENOMIC DNA]</scope>
    <source>
        <strain evidence="2 3">CCMP2467</strain>
    </source>
</reference>
<gene>
    <name evidence="2" type="ORF">AK812_SmicGene48986</name>
</gene>
<organism evidence="2 3">
    <name type="scientific">Symbiodinium microadriaticum</name>
    <name type="common">Dinoflagellate</name>
    <name type="synonym">Zooxanthella microadriatica</name>
    <dbReference type="NCBI Taxonomy" id="2951"/>
    <lineage>
        <taxon>Eukaryota</taxon>
        <taxon>Sar</taxon>
        <taxon>Alveolata</taxon>
        <taxon>Dinophyceae</taxon>
        <taxon>Suessiales</taxon>
        <taxon>Symbiodiniaceae</taxon>
        <taxon>Symbiodinium</taxon>
    </lineage>
</organism>
<protein>
    <submittedName>
        <fullName evidence="2">Uncharacterized protein</fullName>
    </submittedName>
</protein>
<dbReference type="Proteomes" id="UP000186817">
    <property type="component" value="Unassembled WGS sequence"/>
</dbReference>
<feature type="compositionally biased region" description="Polar residues" evidence="1">
    <location>
        <begin position="62"/>
        <end position="74"/>
    </location>
</feature>
<keyword evidence="3" id="KW-1185">Reference proteome</keyword>
<evidence type="ECO:0000313" key="2">
    <source>
        <dbReference type="EMBL" id="OLP20536.1"/>
    </source>
</evidence>
<accession>A0A1Q8ZJQ1</accession>
<feature type="compositionally biased region" description="Acidic residues" evidence="1">
    <location>
        <begin position="79"/>
        <end position="98"/>
    </location>
</feature>
<dbReference type="EMBL" id="LSRX01009470">
    <property type="protein sequence ID" value="OLP20536.1"/>
    <property type="molecule type" value="Genomic_DNA"/>
</dbReference>
<dbReference type="OrthoDB" id="435272at2759"/>
<feature type="compositionally biased region" description="Polar residues" evidence="1">
    <location>
        <begin position="1"/>
        <end position="11"/>
    </location>
</feature>
<proteinExistence type="predicted"/>
<feature type="region of interest" description="Disordered" evidence="1">
    <location>
        <begin position="55"/>
        <end position="104"/>
    </location>
</feature>
<feature type="non-terminal residue" evidence="2">
    <location>
        <position position="195"/>
    </location>
</feature>